<accession>A0ACC2PXH5</accession>
<reference evidence="1" key="1">
    <citation type="submission" date="2023-04" db="EMBL/GenBank/DDBJ databases">
        <title>A chromosome-level genome assembly of the parasitoid wasp Eretmocerus hayati.</title>
        <authorList>
            <person name="Zhong Y."/>
            <person name="Liu S."/>
            <person name="Liu Y."/>
        </authorList>
    </citation>
    <scope>NUCLEOTIDE SEQUENCE</scope>
    <source>
        <strain evidence="1">ZJU_SS_LIU_2023</strain>
    </source>
</reference>
<sequence length="759" mass="85214">METLEESRMCRLCGKNSGISIDIFDKKESHVRKINAILPILVHELDLLPKQMCHRCSYKLEEFYNFYVACAKTDSELKSQLSWMRKEDFEEEIKTPMVKICPFKIKAEPKDENGSMDSDVFGHISESSLFFPASILQSTFDPNASPMLTCSRCRCLCSEGMKENKNSVKKKDSLDTESDPQAHTSTMTLDIANDSAKSLVHENPVGNNLVVKSDSKESKATGIPLINLENVKDGKLRNSDDLLHIDHLDRALRPRKGSVDYKCQKKKGLASNLKTKLKSTLDMLNPELVNPVDSVVAQKNATNHSPVIKLEKVDDTVKNLRTRKNLEQFNKSIKQFQRERKGLHKETNLRKRILRKSLHEGNHIKVLQKDGNHIETLQQSTEPPTNKSTATQNSENVVGLHLEASVTHEKLSPLSSSDVNNHSGKVIDVKVKQELISKATGDGKSPPAKSSDAGKSLKEKSVALDKIVVDSSNFQKIHKAGLSTQANPVVKEEKDNACNVDYPKLKITRHQATALPSKSTDNNSKSSMVREEKSNVVTPSPKKISQDDGTISPKNLRSKEKRPKVSDEDGMKAIRKKCRRLDPLTKHESPDKSKKLDQNCKQTNQDKSKKLDAHCKQTSLDRSRKSDPNPKHHSPDKDKKLELPSKLVSPEKRRKVDMPGKQVSPEKSKKSDLPSKQVGPEKSKKSDLSSKQVGPEKSKKSDPSSKQVSPEKSKKSDLPIKQAGHEKVMTTPPLKIYCEECDICFRNKEVYKLHPCYQK</sequence>
<organism evidence="1 2">
    <name type="scientific">Eretmocerus hayati</name>
    <dbReference type="NCBI Taxonomy" id="131215"/>
    <lineage>
        <taxon>Eukaryota</taxon>
        <taxon>Metazoa</taxon>
        <taxon>Ecdysozoa</taxon>
        <taxon>Arthropoda</taxon>
        <taxon>Hexapoda</taxon>
        <taxon>Insecta</taxon>
        <taxon>Pterygota</taxon>
        <taxon>Neoptera</taxon>
        <taxon>Endopterygota</taxon>
        <taxon>Hymenoptera</taxon>
        <taxon>Apocrita</taxon>
        <taxon>Proctotrupomorpha</taxon>
        <taxon>Chalcidoidea</taxon>
        <taxon>Aphelinidae</taxon>
        <taxon>Aphelininae</taxon>
        <taxon>Eretmocerus</taxon>
    </lineage>
</organism>
<protein>
    <submittedName>
        <fullName evidence="1">Uncharacterized protein</fullName>
    </submittedName>
</protein>
<evidence type="ECO:0000313" key="2">
    <source>
        <dbReference type="Proteomes" id="UP001239111"/>
    </source>
</evidence>
<evidence type="ECO:0000313" key="1">
    <source>
        <dbReference type="EMBL" id="KAJ8687349.1"/>
    </source>
</evidence>
<gene>
    <name evidence="1" type="ORF">QAD02_023143</name>
</gene>
<dbReference type="Proteomes" id="UP001239111">
    <property type="component" value="Chromosome 1"/>
</dbReference>
<keyword evidence="2" id="KW-1185">Reference proteome</keyword>
<dbReference type="EMBL" id="CM056741">
    <property type="protein sequence ID" value="KAJ8687349.1"/>
    <property type="molecule type" value="Genomic_DNA"/>
</dbReference>
<proteinExistence type="predicted"/>
<comment type="caution">
    <text evidence="1">The sequence shown here is derived from an EMBL/GenBank/DDBJ whole genome shotgun (WGS) entry which is preliminary data.</text>
</comment>
<name>A0ACC2PXH5_9HYME</name>